<organism evidence="5 6">
    <name type="scientific">Dendrobium nobile</name>
    <name type="common">Orchid</name>
    <dbReference type="NCBI Taxonomy" id="94219"/>
    <lineage>
        <taxon>Eukaryota</taxon>
        <taxon>Viridiplantae</taxon>
        <taxon>Streptophyta</taxon>
        <taxon>Embryophyta</taxon>
        <taxon>Tracheophyta</taxon>
        <taxon>Spermatophyta</taxon>
        <taxon>Magnoliopsida</taxon>
        <taxon>Liliopsida</taxon>
        <taxon>Asparagales</taxon>
        <taxon>Orchidaceae</taxon>
        <taxon>Epidendroideae</taxon>
        <taxon>Malaxideae</taxon>
        <taxon>Dendrobiinae</taxon>
        <taxon>Dendrobium</taxon>
    </lineage>
</organism>
<dbReference type="InterPro" id="IPR054722">
    <property type="entry name" value="PolX-like_BBD"/>
</dbReference>
<dbReference type="Proteomes" id="UP000829196">
    <property type="component" value="Unassembled WGS sequence"/>
</dbReference>
<evidence type="ECO:0008006" key="7">
    <source>
        <dbReference type="Google" id="ProtNLM"/>
    </source>
</evidence>
<keyword evidence="1" id="KW-0378">Hydrolase</keyword>
<keyword evidence="1" id="KW-0645">Protease</keyword>
<proteinExistence type="predicted"/>
<dbReference type="InterPro" id="IPR043502">
    <property type="entry name" value="DNA/RNA_pol_sf"/>
</dbReference>
<evidence type="ECO:0000259" key="3">
    <source>
        <dbReference type="Pfam" id="PF07727"/>
    </source>
</evidence>
<evidence type="ECO:0000256" key="2">
    <source>
        <dbReference type="SAM" id="MobiDB-lite"/>
    </source>
</evidence>
<dbReference type="PANTHER" id="PTHR11439">
    <property type="entry name" value="GAG-POL-RELATED RETROTRANSPOSON"/>
    <property type="match status" value="1"/>
</dbReference>
<evidence type="ECO:0000259" key="4">
    <source>
        <dbReference type="Pfam" id="PF22936"/>
    </source>
</evidence>
<name>A0A8T3CAM2_DENNO</name>
<dbReference type="Pfam" id="PF07727">
    <property type="entry name" value="RVT_2"/>
    <property type="match status" value="1"/>
</dbReference>
<dbReference type="InterPro" id="IPR013103">
    <property type="entry name" value="RVT_2"/>
</dbReference>
<sequence>MDRSKEFATPSETSALAAFKKPSGNQNFQAEQPRANRGKPSGNRGFSGRNFNYTSRPTRNFNNRDNAAPHVTCQICNKVGHSTAQCWHRANLQYNPEQPTQRSFFTTQQSPPPSDWYLDSGATTHLTSDPLQLQYSQPYNGTDSISIANGSSLPIQSTGQGLLSLPNTFRKLSLQKLLHVPSLTHNLLSIHKLTTDNNCSICFDSSGFIIKDNQTNQIISIGRSWDGLYTIPTRSHIAFRTSQSASFLWHSRLGHPHLQLLQQLSRTIPTKWTFRTKLHPDGTLDRYKARLVAQGFKQQCGIDYKETNSPVAKMPTIRIMLAIALHRNWSVLQLDVANAFLHGILHEEVYMKQPQGFIDEAHPNYVCKLHKTIYGLKQAPRERFNTFTGYLQSLGFIFSKSDPSLLLYNTHDIEIYILLYVDDILITGNNTSKISELISKLQMKFSLKELGLISFSLGIQVSHTANGYFLSQEQYAQDVLQAAGLLQSKPAQTLMDVKPVSDHSTFLNLDPVQYRKLAGSLQYLTITRPDIAFATNVVCQHMHQPTGKDFNNLKRLLRYVQGTQQYGLPITKGTLQLHSFSDSDWAADSLDRKSISGFCTYLGNSLISWHVKKQNTVAKSSTEAEYRSLASATSDIIWLRRVLNDFRGSPTPTILSCDNSSALALANNPVFHARTKHIEIDFHFIRDRILSKEIEVRHLNTLEQPADILTKPLALPRFKTLKDKLTIQLHES</sequence>
<dbReference type="CDD" id="cd09272">
    <property type="entry name" value="RNase_HI_RT_Ty1"/>
    <property type="match status" value="1"/>
</dbReference>
<keyword evidence="1" id="KW-0064">Aspartyl protease</keyword>
<dbReference type="EMBL" id="JAGYWB010000001">
    <property type="protein sequence ID" value="KAI0530726.1"/>
    <property type="molecule type" value="Genomic_DNA"/>
</dbReference>
<dbReference type="OrthoDB" id="1737296at2759"/>
<feature type="domain" description="Retrovirus-related Pol polyprotein from transposon TNT 1-94-like beta-barrel" evidence="4">
    <location>
        <begin position="116"/>
        <end position="195"/>
    </location>
</feature>
<dbReference type="AlphaFoldDB" id="A0A8T3CAM2"/>
<gene>
    <name evidence="5" type="ORF">KFK09_000274</name>
</gene>
<comment type="caution">
    <text evidence="5">The sequence shown here is derived from an EMBL/GenBank/DDBJ whole genome shotgun (WGS) entry which is preliminary data.</text>
</comment>
<protein>
    <recommendedName>
        <fullName evidence="7">Retrovirus-related Pol polyprotein from transposon TNT 1-94</fullName>
    </recommendedName>
</protein>
<dbReference type="Pfam" id="PF22936">
    <property type="entry name" value="Pol_BBD"/>
    <property type="match status" value="1"/>
</dbReference>
<feature type="domain" description="Reverse transcriptase Ty1/copia-type" evidence="3">
    <location>
        <begin position="265"/>
        <end position="493"/>
    </location>
</feature>
<evidence type="ECO:0000313" key="6">
    <source>
        <dbReference type="Proteomes" id="UP000829196"/>
    </source>
</evidence>
<dbReference type="PANTHER" id="PTHR11439:SF483">
    <property type="entry name" value="PEPTIDE SYNTHASE GLIP-LIKE, PUTATIVE (AFU_ORTHOLOGUE AFUA_3G12920)-RELATED"/>
    <property type="match status" value="1"/>
</dbReference>
<evidence type="ECO:0000313" key="5">
    <source>
        <dbReference type="EMBL" id="KAI0530726.1"/>
    </source>
</evidence>
<feature type="region of interest" description="Disordered" evidence="2">
    <location>
        <begin position="1"/>
        <end position="65"/>
    </location>
</feature>
<accession>A0A8T3CAM2</accession>
<evidence type="ECO:0000256" key="1">
    <source>
        <dbReference type="ARBA" id="ARBA00022750"/>
    </source>
</evidence>
<feature type="compositionally biased region" description="Polar residues" evidence="2">
    <location>
        <begin position="49"/>
        <end position="65"/>
    </location>
</feature>
<keyword evidence="6" id="KW-1185">Reference proteome</keyword>
<reference evidence="5" key="1">
    <citation type="journal article" date="2022" name="Front. Genet.">
        <title>Chromosome-Scale Assembly of the Dendrobium nobile Genome Provides Insights Into the Molecular Mechanism of the Biosynthesis of the Medicinal Active Ingredient of Dendrobium.</title>
        <authorList>
            <person name="Xu Q."/>
            <person name="Niu S.-C."/>
            <person name="Li K.-L."/>
            <person name="Zheng P.-J."/>
            <person name="Zhang X.-J."/>
            <person name="Jia Y."/>
            <person name="Liu Y."/>
            <person name="Niu Y.-X."/>
            <person name="Yu L.-H."/>
            <person name="Chen D.-F."/>
            <person name="Zhang G.-Q."/>
        </authorList>
    </citation>
    <scope>NUCLEOTIDE SEQUENCE</scope>
    <source>
        <tissue evidence="5">Leaf</tissue>
    </source>
</reference>
<dbReference type="SUPFAM" id="SSF56672">
    <property type="entry name" value="DNA/RNA polymerases"/>
    <property type="match status" value="1"/>
</dbReference>
<dbReference type="GO" id="GO:0004190">
    <property type="term" value="F:aspartic-type endopeptidase activity"/>
    <property type="evidence" value="ECO:0007669"/>
    <property type="project" value="UniProtKB-KW"/>
</dbReference>